<gene>
    <name evidence="3" type="ORF">C7B46_07630</name>
</gene>
<dbReference type="Pfam" id="PF02452">
    <property type="entry name" value="PemK_toxin"/>
    <property type="match status" value="1"/>
</dbReference>
<evidence type="ECO:0000313" key="4">
    <source>
        <dbReference type="Proteomes" id="UP000242972"/>
    </source>
</evidence>
<dbReference type="Proteomes" id="UP000242972">
    <property type="component" value="Unassembled WGS sequence"/>
</dbReference>
<sequence>MGRLSGTIHPTLYGGDRRLDGQLKRGSVVTVAALGDYGKLRPAVVVQSDFFREHPSITLCLITSDLRDTPRFRLTVHPSPENGLQRPSQIMVDKIMTVSRDKMRDVIGRLDDKTMVEVNRTLALWVVLVNLLLPHC</sequence>
<accession>A0A2T2XHH9</accession>
<dbReference type="GO" id="GO:0006402">
    <property type="term" value="P:mRNA catabolic process"/>
    <property type="evidence" value="ECO:0007669"/>
    <property type="project" value="TreeGrafter"/>
</dbReference>
<dbReference type="InterPro" id="IPR011067">
    <property type="entry name" value="Plasmid_toxin/cell-grow_inhib"/>
</dbReference>
<proteinExistence type="inferred from homology"/>
<dbReference type="GO" id="GO:0016075">
    <property type="term" value="P:rRNA catabolic process"/>
    <property type="evidence" value="ECO:0007669"/>
    <property type="project" value="TreeGrafter"/>
</dbReference>
<dbReference type="AlphaFoldDB" id="A0A2T2XHH9"/>
<dbReference type="PANTHER" id="PTHR33988">
    <property type="entry name" value="ENDORIBONUCLEASE MAZF-RELATED"/>
    <property type="match status" value="1"/>
</dbReference>
<keyword evidence="2" id="KW-1277">Toxin-antitoxin system</keyword>
<dbReference type="Gene3D" id="2.30.30.110">
    <property type="match status" value="1"/>
</dbReference>
<dbReference type="GO" id="GO:0003677">
    <property type="term" value="F:DNA binding"/>
    <property type="evidence" value="ECO:0007669"/>
    <property type="project" value="InterPro"/>
</dbReference>
<dbReference type="PANTHER" id="PTHR33988:SF2">
    <property type="entry name" value="ENDORIBONUCLEASE MAZF"/>
    <property type="match status" value="1"/>
</dbReference>
<protein>
    <submittedName>
        <fullName evidence="3">Growth inhibitor PemK</fullName>
    </submittedName>
</protein>
<name>A0A2T2XHH9_9FIRM</name>
<evidence type="ECO:0000256" key="2">
    <source>
        <dbReference type="ARBA" id="ARBA00022649"/>
    </source>
</evidence>
<reference evidence="3 4" key="1">
    <citation type="journal article" date="2014" name="BMC Genomics">
        <title>Comparison of environmental and isolate Sulfobacillus genomes reveals diverse carbon, sulfur, nitrogen, and hydrogen metabolisms.</title>
        <authorList>
            <person name="Justice N.B."/>
            <person name="Norman A."/>
            <person name="Brown C.T."/>
            <person name="Singh A."/>
            <person name="Thomas B.C."/>
            <person name="Banfield J.F."/>
        </authorList>
    </citation>
    <scope>NUCLEOTIDE SEQUENCE [LARGE SCALE GENOMIC DNA]</scope>
    <source>
        <strain evidence="3">AMDSBA4</strain>
    </source>
</reference>
<dbReference type="SUPFAM" id="SSF50118">
    <property type="entry name" value="Cell growth inhibitor/plasmid maintenance toxic component"/>
    <property type="match status" value="1"/>
</dbReference>
<comment type="similarity">
    <text evidence="1">Belongs to the PemK/MazF family.</text>
</comment>
<evidence type="ECO:0000256" key="1">
    <source>
        <dbReference type="ARBA" id="ARBA00007521"/>
    </source>
</evidence>
<evidence type="ECO:0000313" key="3">
    <source>
        <dbReference type="EMBL" id="PSR33975.1"/>
    </source>
</evidence>
<dbReference type="InterPro" id="IPR003477">
    <property type="entry name" value="PemK-like"/>
</dbReference>
<organism evidence="3 4">
    <name type="scientific">Sulfobacillus benefaciens</name>
    <dbReference type="NCBI Taxonomy" id="453960"/>
    <lineage>
        <taxon>Bacteria</taxon>
        <taxon>Bacillati</taxon>
        <taxon>Bacillota</taxon>
        <taxon>Clostridia</taxon>
        <taxon>Eubacteriales</taxon>
        <taxon>Clostridiales Family XVII. Incertae Sedis</taxon>
        <taxon>Sulfobacillus</taxon>
    </lineage>
</organism>
<dbReference type="GO" id="GO:0004521">
    <property type="term" value="F:RNA endonuclease activity"/>
    <property type="evidence" value="ECO:0007669"/>
    <property type="project" value="TreeGrafter"/>
</dbReference>
<dbReference type="EMBL" id="PXYW01000014">
    <property type="protein sequence ID" value="PSR33975.1"/>
    <property type="molecule type" value="Genomic_DNA"/>
</dbReference>
<comment type="caution">
    <text evidence="3">The sequence shown here is derived from an EMBL/GenBank/DDBJ whole genome shotgun (WGS) entry which is preliminary data.</text>
</comment>